<reference evidence="2 3" key="1">
    <citation type="submission" date="2013-03" db="EMBL/GenBank/DDBJ databases">
        <title>The Genome Sequence of Enterococcus columbae ATCC_51263 (PacBio/Illumina hybrid assembly).</title>
        <authorList>
            <consortium name="The Broad Institute Genomics Platform"/>
            <consortium name="The Broad Institute Genome Sequencing Center for Infectious Disease"/>
            <person name="Earl A."/>
            <person name="Russ C."/>
            <person name="Gilmore M."/>
            <person name="Surin D."/>
            <person name="Walker B."/>
            <person name="Young S."/>
            <person name="Zeng Q."/>
            <person name="Gargeya S."/>
            <person name="Fitzgerald M."/>
            <person name="Haas B."/>
            <person name="Abouelleil A."/>
            <person name="Allen A.W."/>
            <person name="Alvarado L."/>
            <person name="Arachchi H.M."/>
            <person name="Berlin A.M."/>
            <person name="Chapman S.B."/>
            <person name="Gainer-Dewar J."/>
            <person name="Goldberg J."/>
            <person name="Griggs A."/>
            <person name="Gujja S."/>
            <person name="Hansen M."/>
            <person name="Howarth C."/>
            <person name="Imamovic A."/>
            <person name="Ireland A."/>
            <person name="Larimer J."/>
            <person name="McCowan C."/>
            <person name="Murphy C."/>
            <person name="Pearson M."/>
            <person name="Poon T.W."/>
            <person name="Priest M."/>
            <person name="Roberts A."/>
            <person name="Saif S."/>
            <person name="Shea T."/>
            <person name="Sisk P."/>
            <person name="Sykes S."/>
            <person name="Wortman J."/>
            <person name="Nusbaum C."/>
            <person name="Birren B."/>
        </authorList>
    </citation>
    <scope>NUCLEOTIDE SEQUENCE [LARGE SCALE GENOMIC DNA]</scope>
    <source>
        <strain evidence="2 3">ATCC 51263</strain>
    </source>
</reference>
<proteinExistence type="predicted"/>
<organism evidence="2 3">
    <name type="scientific">Enterococcus columbae DSM 7374 = ATCC 51263</name>
    <dbReference type="NCBI Taxonomy" id="1121865"/>
    <lineage>
        <taxon>Bacteria</taxon>
        <taxon>Bacillati</taxon>
        <taxon>Bacillota</taxon>
        <taxon>Bacilli</taxon>
        <taxon>Lactobacillales</taxon>
        <taxon>Enterococcaceae</taxon>
        <taxon>Enterococcus</taxon>
    </lineage>
</organism>
<dbReference type="EMBL" id="ASWJ01000009">
    <property type="protein sequence ID" value="EOW80314.1"/>
    <property type="molecule type" value="Genomic_DNA"/>
</dbReference>
<feature type="chain" id="PRO_5010339409" description="Adhesin domain-containing protein" evidence="1">
    <location>
        <begin position="26"/>
        <end position="333"/>
    </location>
</feature>
<dbReference type="AlphaFoldDB" id="S1NHQ2"/>
<sequence length="333" mass="36272">MKKIIYSLLIASTTLALFKTSPIQAQELLHPRLSNTSEVTESFLSSAMLEENTIDETPYLGLGDLVDYAKYKLFTDIDLASLSDITNTTNQNQVPNQLLLTTPGLYRLSGTLTNQSLVIDLASDESIGLIMQGVTIANTQQTSIEIKQAKAVDLFIPSEQSLTIYQQASLESTATIQEGTQAADEISAITTSAPLRINNQGEFNLINEQGKGIEATAAVNLVGGNYYLNTQQTAISTTKDLAIQQANLNIQTEQTALVAMDEKQSGNLTIQSSSLDLNYGQSAMQIGEFFSMNDTQLTTKQLSTSVDQVQEQDESMDTEKGNNYFTVTSEMSI</sequence>
<protein>
    <recommendedName>
        <fullName evidence="4">Adhesin domain-containing protein</fullName>
    </recommendedName>
</protein>
<name>S1NHQ2_9ENTE</name>
<evidence type="ECO:0000313" key="2">
    <source>
        <dbReference type="EMBL" id="EOW80314.1"/>
    </source>
</evidence>
<evidence type="ECO:0000313" key="3">
    <source>
        <dbReference type="Proteomes" id="UP000014113"/>
    </source>
</evidence>
<keyword evidence="3" id="KW-1185">Reference proteome</keyword>
<dbReference type="Proteomes" id="UP000014113">
    <property type="component" value="Unassembled WGS sequence"/>
</dbReference>
<dbReference type="InterPro" id="IPR025584">
    <property type="entry name" value="Cthe_2159"/>
</dbReference>
<dbReference type="STRING" id="1121865.OMW_01400"/>
<dbReference type="Pfam" id="PF14262">
    <property type="entry name" value="Cthe_2159"/>
    <property type="match status" value="1"/>
</dbReference>
<comment type="caution">
    <text evidence="2">The sequence shown here is derived from an EMBL/GenBank/DDBJ whole genome shotgun (WGS) entry which is preliminary data.</text>
</comment>
<dbReference type="PATRIC" id="fig|1121865.3.peg.1361"/>
<evidence type="ECO:0008006" key="4">
    <source>
        <dbReference type="Google" id="ProtNLM"/>
    </source>
</evidence>
<keyword evidence="1" id="KW-0732">Signal</keyword>
<feature type="signal peptide" evidence="1">
    <location>
        <begin position="1"/>
        <end position="25"/>
    </location>
</feature>
<accession>S1NHQ2</accession>
<dbReference type="RefSeq" id="WP_016183540.1">
    <property type="nucleotide sequence ID" value="NZ_KE136348.1"/>
</dbReference>
<evidence type="ECO:0000256" key="1">
    <source>
        <dbReference type="SAM" id="SignalP"/>
    </source>
</evidence>
<gene>
    <name evidence="2" type="ORF">I568_02014</name>
</gene>